<name>A0A2I8VPS2_9EURY</name>
<feature type="compositionally biased region" description="Basic and acidic residues" evidence="1">
    <location>
        <begin position="10"/>
        <end position="28"/>
    </location>
</feature>
<dbReference type="KEGG" id="srub:C2R22_16910"/>
<evidence type="ECO:0008006" key="4">
    <source>
        <dbReference type="Google" id="ProtNLM"/>
    </source>
</evidence>
<dbReference type="GeneID" id="35593808"/>
<protein>
    <recommendedName>
        <fullName evidence="4">1,4-alpha-glucan branching enzyme</fullName>
    </recommendedName>
</protein>
<accession>A0A2I8VPS2</accession>
<dbReference type="EMBL" id="CP026309">
    <property type="protein sequence ID" value="AUV83119.1"/>
    <property type="molecule type" value="Genomic_DNA"/>
</dbReference>
<evidence type="ECO:0000256" key="1">
    <source>
        <dbReference type="SAM" id="MobiDB-lite"/>
    </source>
</evidence>
<evidence type="ECO:0000313" key="2">
    <source>
        <dbReference type="EMBL" id="AUV83119.1"/>
    </source>
</evidence>
<dbReference type="RefSeq" id="WP_103426808.1">
    <property type="nucleotide sequence ID" value="NZ_CP026309.1"/>
</dbReference>
<sequence>MSDSPNESDGVERTTDHTLLRSVIEEHGGYPAHAPHSEGEGDRGLLRIGFRDDDEDLKQLSWEEFFDEFDEKDLVGVYSTDGSGVEGDRPVVLRERDHVDAEM</sequence>
<reference evidence="2 3" key="1">
    <citation type="submission" date="2018-01" db="EMBL/GenBank/DDBJ databases">
        <title>Complete genome sequence of Salinigranum rubrum GX10T, an extremely halophilic archaeon isolated from a marine solar saltern.</title>
        <authorList>
            <person name="Han S."/>
        </authorList>
    </citation>
    <scope>NUCLEOTIDE SEQUENCE [LARGE SCALE GENOMIC DNA]</scope>
    <source>
        <strain evidence="2 3">GX10</strain>
    </source>
</reference>
<gene>
    <name evidence="2" type="ORF">C2R22_16910</name>
</gene>
<proteinExistence type="predicted"/>
<feature type="region of interest" description="Disordered" evidence="1">
    <location>
        <begin position="1"/>
        <end position="43"/>
    </location>
</feature>
<evidence type="ECO:0000313" key="3">
    <source>
        <dbReference type="Proteomes" id="UP000236584"/>
    </source>
</evidence>
<dbReference type="Proteomes" id="UP000236584">
    <property type="component" value="Chromosome"/>
</dbReference>
<organism evidence="2 3">
    <name type="scientific">Salinigranum rubrum</name>
    <dbReference type="NCBI Taxonomy" id="755307"/>
    <lineage>
        <taxon>Archaea</taxon>
        <taxon>Methanobacteriati</taxon>
        <taxon>Methanobacteriota</taxon>
        <taxon>Stenosarchaea group</taxon>
        <taxon>Halobacteria</taxon>
        <taxon>Halobacteriales</taxon>
        <taxon>Haloferacaceae</taxon>
        <taxon>Salinigranum</taxon>
    </lineage>
</organism>
<dbReference type="OrthoDB" id="240849at2157"/>
<keyword evidence="3" id="KW-1185">Reference proteome</keyword>
<dbReference type="AlphaFoldDB" id="A0A2I8VPS2"/>